<dbReference type="NCBIfam" id="NF033681">
    <property type="entry name" value="ExeM_NucH_DNase"/>
    <property type="match status" value="1"/>
</dbReference>
<evidence type="ECO:0000256" key="1">
    <source>
        <dbReference type="SAM" id="SignalP"/>
    </source>
</evidence>
<comment type="caution">
    <text evidence="2">The sequence shown here is derived from an EMBL/GenBank/DDBJ whole genome shotgun (WGS) entry which is preliminary data.</text>
</comment>
<accession>A0A3L0W1X3</accession>
<protein>
    <submittedName>
        <fullName evidence="2">ExeM/NucH family extracellular endonuclease</fullName>
    </submittedName>
</protein>
<dbReference type="InterPro" id="IPR036691">
    <property type="entry name" value="Endo/exonu/phosph_ase_sf"/>
</dbReference>
<dbReference type="Gene3D" id="3.60.10.10">
    <property type="entry name" value="Endonuclease/exonuclease/phosphatase"/>
    <property type="match status" value="1"/>
</dbReference>
<dbReference type="AlphaFoldDB" id="A0A3L0W1X3"/>
<dbReference type="PANTHER" id="PTHR42834:SF1">
    <property type="entry name" value="ENDONUCLEASE_EXONUCLEASE_PHOSPHATASE FAMILY PROTEIN (AFU_ORTHOLOGUE AFUA_3G09210)"/>
    <property type="match status" value="1"/>
</dbReference>
<dbReference type="InterPro" id="IPR047971">
    <property type="entry name" value="ExeM-like"/>
</dbReference>
<keyword evidence="2" id="KW-0378">Hydrolase</keyword>
<dbReference type="NCBIfam" id="TIGR03501">
    <property type="entry name" value="GlyGly_CTERM"/>
    <property type="match status" value="1"/>
</dbReference>
<sequence length="714" mass="77381">MKGTRTLLSLAVGLALASPSVHAASFSCPADSALTPIPVIQGIGGKSPLIPDGKFESAQSVTVKAVVTALGESLNKGFYLQDLQGDDNPQTSDGIFVYLNDKNFASKYPGIKPGAEVCLEAKVEEYYNHTQLKPVVDSGTPRLQVLAQGSVPAAVPLRVLENETLARALERHEGMRVRLDADSTLKVSRNFSYDYAAKRNNLVLSHQAPLMKPTQLHAADSKEAKALAKANARNRVFLESDFKAADGKLPWLPGWDPEQGYLRIGDAPVNLDALVGYSYNEYRLIVPQDQVITAGDLLRTGDNDRQSAPARADGTDLRIGSFNVLNYFTSHSSVGGALNVLCKDQADADSAKGCNRGAKNLEDFQKQRAKIVNAITEMDADLLGLMEMENNGFDSHSAISDLVQSLNAQQKEADKQYAFVALPKALLGDERFFGGDAIMVAMIYRPAKLTPQGDASVITLPVQKYQDAKGVEKQASQRDSLVQSFTVEGSKEPLTLVVNHLKSKGSGCLENLDGKEPADLQGKCTEFRVSAAKVLGETVNTLPGMVMLVGDLNSYAREDAIRVLTDYVPTEGQRKIVSASRTFLGKQVYEQTGSEVSKSYGLIDMNVRFNKEKAISYSYEAELGTLDYALANPALASKVVAVADWHINSFESSLFEYGRGFTGDMIKSDNPFSASDHDPIIVDLKLKEESNGGGGAMSALLLALLPLAWRRRRN</sequence>
<dbReference type="EMBL" id="RNRV01000034">
    <property type="protein sequence ID" value="MHO06052.1"/>
    <property type="molecule type" value="Genomic_DNA"/>
</dbReference>
<keyword evidence="1" id="KW-0732">Signal</keyword>
<dbReference type="GO" id="GO:0004519">
    <property type="term" value="F:endonuclease activity"/>
    <property type="evidence" value="ECO:0007669"/>
    <property type="project" value="UniProtKB-KW"/>
</dbReference>
<dbReference type="CDD" id="cd04486">
    <property type="entry name" value="YhcR_OBF_like"/>
    <property type="match status" value="1"/>
</dbReference>
<dbReference type="PANTHER" id="PTHR42834">
    <property type="entry name" value="ENDONUCLEASE/EXONUCLEASE/PHOSPHATASE FAMILY PROTEIN (AFU_ORTHOLOGUE AFUA_3G09210)"/>
    <property type="match status" value="1"/>
</dbReference>
<dbReference type="InterPro" id="IPR020008">
    <property type="entry name" value="GlyGly_CTERM"/>
</dbReference>
<keyword evidence="2" id="KW-0255">Endonuclease</keyword>
<feature type="signal peptide" evidence="1">
    <location>
        <begin position="1"/>
        <end position="23"/>
    </location>
</feature>
<reference evidence="2" key="1">
    <citation type="submission" date="2018-10" db="EMBL/GenBank/DDBJ databases">
        <authorList>
            <consortium name="NARMS: The National Antimicrobial Resistance Monitoring System"/>
        </authorList>
    </citation>
    <scope>NUCLEOTIDE SEQUENCE [LARGE SCALE GENOMIC DNA]</scope>
    <source>
        <strain evidence="2">CVM N17EC0388</strain>
    </source>
</reference>
<organism evidence="2">
    <name type="scientific">Escherichia coli</name>
    <dbReference type="NCBI Taxonomy" id="562"/>
    <lineage>
        <taxon>Bacteria</taxon>
        <taxon>Pseudomonadati</taxon>
        <taxon>Pseudomonadota</taxon>
        <taxon>Gammaproteobacteria</taxon>
        <taxon>Enterobacterales</taxon>
        <taxon>Enterobacteriaceae</taxon>
        <taxon>Escherichia</taxon>
    </lineage>
</organism>
<dbReference type="PROSITE" id="PS51257">
    <property type="entry name" value="PROKAR_LIPOPROTEIN"/>
    <property type="match status" value="1"/>
</dbReference>
<gene>
    <name evidence="2" type="ORF">D9F05_17055</name>
</gene>
<feature type="chain" id="PRO_5018273671" evidence="1">
    <location>
        <begin position="24"/>
        <end position="714"/>
    </location>
</feature>
<name>A0A3L0W1X3_ECOLX</name>
<proteinExistence type="predicted"/>
<dbReference type="SUPFAM" id="SSF56219">
    <property type="entry name" value="DNase I-like"/>
    <property type="match status" value="1"/>
</dbReference>
<keyword evidence="2" id="KW-0540">Nuclease</keyword>
<evidence type="ECO:0000313" key="2">
    <source>
        <dbReference type="EMBL" id="MHO06052.1"/>
    </source>
</evidence>